<proteinExistence type="predicted"/>
<protein>
    <submittedName>
        <fullName evidence="4">Diadenosine tetraphosphate (Ap4A) hydrolase</fullName>
    </submittedName>
</protein>
<feature type="compositionally biased region" description="Acidic residues" evidence="2">
    <location>
        <begin position="132"/>
        <end position="143"/>
    </location>
</feature>
<dbReference type="Pfam" id="PF01230">
    <property type="entry name" value="HIT"/>
    <property type="match status" value="1"/>
</dbReference>
<dbReference type="SUPFAM" id="SSF54197">
    <property type="entry name" value="HIT-like"/>
    <property type="match status" value="1"/>
</dbReference>
<gene>
    <name evidence="4" type="ORF">SAMN05216260_103420</name>
</gene>
<evidence type="ECO:0000259" key="3">
    <source>
        <dbReference type="PROSITE" id="PS51084"/>
    </source>
</evidence>
<dbReference type="EMBL" id="FNAX01000003">
    <property type="protein sequence ID" value="SDE76314.1"/>
    <property type="molecule type" value="Genomic_DNA"/>
</dbReference>
<keyword evidence="4" id="KW-0378">Hydrolase</keyword>
<accession>A0A1G7FKA3</accession>
<dbReference type="PROSITE" id="PS51084">
    <property type="entry name" value="HIT_2"/>
    <property type="match status" value="1"/>
</dbReference>
<evidence type="ECO:0000313" key="5">
    <source>
        <dbReference type="Proteomes" id="UP000198614"/>
    </source>
</evidence>
<dbReference type="InterPro" id="IPR036265">
    <property type="entry name" value="HIT-like_sf"/>
</dbReference>
<reference evidence="4 5" key="1">
    <citation type="submission" date="2016-10" db="EMBL/GenBank/DDBJ databases">
        <authorList>
            <person name="de Groot N.N."/>
        </authorList>
    </citation>
    <scope>NUCLEOTIDE SEQUENCE [LARGE SCALE GENOMIC DNA]</scope>
    <source>
        <strain evidence="4 5">CGMCC 4.1859</strain>
    </source>
</reference>
<dbReference type="Gene3D" id="3.30.428.10">
    <property type="entry name" value="HIT-like"/>
    <property type="match status" value="1"/>
</dbReference>
<evidence type="ECO:0000256" key="1">
    <source>
        <dbReference type="PROSITE-ProRule" id="PRU00464"/>
    </source>
</evidence>
<dbReference type="Proteomes" id="UP000198614">
    <property type="component" value="Unassembled WGS sequence"/>
</dbReference>
<feature type="domain" description="HIT" evidence="3">
    <location>
        <begin position="28"/>
        <end position="137"/>
    </location>
</feature>
<dbReference type="OrthoDB" id="3471106at2"/>
<dbReference type="GO" id="GO:0016787">
    <property type="term" value="F:hydrolase activity"/>
    <property type="evidence" value="ECO:0007669"/>
    <property type="project" value="UniProtKB-KW"/>
</dbReference>
<sequence>MSLYYFGNCRTEEQRAEMERLDAAGICLFCPEVLRAHEKQQVLWETAHWMVTPNEFPYAGTRLHLLLIPKEHVTDLLDLSPAARADFWEVLGAVRERYGLSNYGLGSRNGDSRYTGGTIRHLHVHVLVGTGDEDTREEAEADEGAAPAAFTPVRMKFSSTPHRS</sequence>
<dbReference type="InterPro" id="IPR011146">
    <property type="entry name" value="HIT-like"/>
</dbReference>
<name>A0A1G7FKA3_9ACTN</name>
<feature type="region of interest" description="Disordered" evidence="2">
    <location>
        <begin position="132"/>
        <end position="164"/>
    </location>
</feature>
<evidence type="ECO:0000256" key="2">
    <source>
        <dbReference type="SAM" id="MobiDB-lite"/>
    </source>
</evidence>
<feature type="short sequence motif" description="Histidine triad motif" evidence="1">
    <location>
        <begin position="121"/>
        <end position="125"/>
    </location>
</feature>
<organism evidence="4 5">
    <name type="scientific">Streptomyces griseoaurantiacus</name>
    <dbReference type="NCBI Taxonomy" id="68213"/>
    <lineage>
        <taxon>Bacteria</taxon>
        <taxon>Bacillati</taxon>
        <taxon>Actinomycetota</taxon>
        <taxon>Actinomycetes</taxon>
        <taxon>Kitasatosporales</taxon>
        <taxon>Streptomycetaceae</taxon>
        <taxon>Streptomyces</taxon>
        <taxon>Streptomyces aurantiacus group</taxon>
    </lineage>
</organism>
<dbReference type="AlphaFoldDB" id="A0A1G7FKA3"/>
<evidence type="ECO:0000313" key="4">
    <source>
        <dbReference type="EMBL" id="SDE76314.1"/>
    </source>
</evidence>